<gene>
    <name evidence="1" type="ORF">S01H4_21667</name>
</gene>
<organism evidence="1">
    <name type="scientific">marine sediment metagenome</name>
    <dbReference type="NCBI Taxonomy" id="412755"/>
    <lineage>
        <taxon>unclassified sequences</taxon>
        <taxon>metagenomes</taxon>
        <taxon>ecological metagenomes</taxon>
    </lineage>
</organism>
<dbReference type="SUPFAM" id="SSF56281">
    <property type="entry name" value="Metallo-hydrolase/oxidoreductase"/>
    <property type="match status" value="1"/>
</dbReference>
<dbReference type="InterPro" id="IPR036866">
    <property type="entry name" value="RibonucZ/Hydroxyglut_hydro"/>
</dbReference>
<name>X1AGF1_9ZZZZ</name>
<dbReference type="Gene3D" id="3.60.15.10">
    <property type="entry name" value="Ribonuclease Z/Hydroxyacylglutathione hydrolase-like"/>
    <property type="match status" value="1"/>
</dbReference>
<sequence>MKEIAKNIYHIGNAGCSVYLINTNSEDGLVLIDCGMELNIIKRISKIGLNPMDIDKNGRK</sequence>
<protein>
    <recommendedName>
        <fullName evidence="2">Metallo-beta-lactamase domain-containing protein</fullName>
    </recommendedName>
</protein>
<dbReference type="EMBL" id="BART01009840">
    <property type="protein sequence ID" value="GAG81655.1"/>
    <property type="molecule type" value="Genomic_DNA"/>
</dbReference>
<comment type="caution">
    <text evidence="1">The sequence shown here is derived from an EMBL/GenBank/DDBJ whole genome shotgun (WGS) entry which is preliminary data.</text>
</comment>
<dbReference type="AlphaFoldDB" id="X1AGF1"/>
<accession>X1AGF1</accession>
<reference evidence="1" key="1">
    <citation type="journal article" date="2014" name="Front. Microbiol.">
        <title>High frequency of phylogenetically diverse reductive dehalogenase-homologous genes in deep subseafloor sedimentary metagenomes.</title>
        <authorList>
            <person name="Kawai M."/>
            <person name="Futagami T."/>
            <person name="Toyoda A."/>
            <person name="Takaki Y."/>
            <person name="Nishi S."/>
            <person name="Hori S."/>
            <person name="Arai W."/>
            <person name="Tsubouchi T."/>
            <person name="Morono Y."/>
            <person name="Uchiyama I."/>
            <person name="Ito T."/>
            <person name="Fujiyama A."/>
            <person name="Inagaki F."/>
            <person name="Takami H."/>
        </authorList>
    </citation>
    <scope>NUCLEOTIDE SEQUENCE</scope>
    <source>
        <strain evidence="1">Expedition CK06-06</strain>
    </source>
</reference>
<proteinExistence type="predicted"/>
<evidence type="ECO:0000313" key="1">
    <source>
        <dbReference type="EMBL" id="GAG81655.1"/>
    </source>
</evidence>
<evidence type="ECO:0008006" key="2">
    <source>
        <dbReference type="Google" id="ProtNLM"/>
    </source>
</evidence>